<evidence type="ECO:0000313" key="2">
    <source>
        <dbReference type="Proteomes" id="UP000193144"/>
    </source>
</evidence>
<dbReference type="AlphaFoldDB" id="A0A1Y1ZG13"/>
<dbReference type="Proteomes" id="UP000193144">
    <property type="component" value="Unassembled WGS sequence"/>
</dbReference>
<dbReference type="EMBL" id="MCFA01000093">
    <property type="protein sequence ID" value="ORY08907.1"/>
    <property type="molecule type" value="Genomic_DNA"/>
</dbReference>
<reference evidence="1 2" key="1">
    <citation type="submission" date="2016-07" db="EMBL/GenBank/DDBJ databases">
        <title>Pervasive Adenine N6-methylation of Active Genes in Fungi.</title>
        <authorList>
            <consortium name="DOE Joint Genome Institute"/>
            <person name="Mondo S.J."/>
            <person name="Dannebaum R.O."/>
            <person name="Kuo R.C."/>
            <person name="Labutti K."/>
            <person name="Haridas S."/>
            <person name="Kuo A."/>
            <person name="Salamov A."/>
            <person name="Ahrendt S.R."/>
            <person name="Lipzen A."/>
            <person name="Sullivan W."/>
            <person name="Andreopoulos W.B."/>
            <person name="Clum A."/>
            <person name="Lindquist E."/>
            <person name="Daum C."/>
            <person name="Ramamoorthy G.K."/>
            <person name="Gryganskyi A."/>
            <person name="Culley D."/>
            <person name="Magnuson J.K."/>
            <person name="James T.Y."/>
            <person name="O'Malley M.A."/>
            <person name="Stajich J.E."/>
            <person name="Spatafora J.W."/>
            <person name="Visel A."/>
            <person name="Grigoriev I.V."/>
        </authorList>
    </citation>
    <scope>NUCLEOTIDE SEQUENCE [LARGE SCALE GENOMIC DNA]</scope>
    <source>
        <strain evidence="1 2">CBS 115471</strain>
    </source>
</reference>
<evidence type="ECO:0000313" key="1">
    <source>
        <dbReference type="EMBL" id="ORY08907.1"/>
    </source>
</evidence>
<proteinExistence type="predicted"/>
<gene>
    <name evidence="1" type="ORF">BCR34DRAFT_385936</name>
</gene>
<name>A0A1Y1ZG13_9PLEO</name>
<organism evidence="1 2">
    <name type="scientific">Clohesyomyces aquaticus</name>
    <dbReference type="NCBI Taxonomy" id="1231657"/>
    <lineage>
        <taxon>Eukaryota</taxon>
        <taxon>Fungi</taxon>
        <taxon>Dikarya</taxon>
        <taxon>Ascomycota</taxon>
        <taxon>Pezizomycotina</taxon>
        <taxon>Dothideomycetes</taxon>
        <taxon>Pleosporomycetidae</taxon>
        <taxon>Pleosporales</taxon>
        <taxon>Lindgomycetaceae</taxon>
        <taxon>Clohesyomyces</taxon>
    </lineage>
</organism>
<sequence length="187" mass="19956">MHSPPRAAGEVVASDGCIHGSSCADFKAGASRTTAAHALSSTVDTDSTRFRKLHRRFPSSGQAPFSCNAGWQHHATGVEADTATRLASDSFWRPQDEDVQPGLTPSADHGLSTFLRGAEGLMRACVHFGSIAQATCTPRCTLASAARCRQRDGQKKVTVGSMCIPSSIRPLFRHRDCSGDDRIESQG</sequence>
<comment type="caution">
    <text evidence="1">The sequence shown here is derived from an EMBL/GenBank/DDBJ whole genome shotgun (WGS) entry which is preliminary data.</text>
</comment>
<keyword evidence="2" id="KW-1185">Reference proteome</keyword>
<protein>
    <submittedName>
        <fullName evidence="1">Uncharacterized protein</fullName>
    </submittedName>
</protein>
<accession>A0A1Y1ZG13</accession>